<proteinExistence type="predicted"/>
<dbReference type="Gene3D" id="2.40.160.10">
    <property type="entry name" value="Porin"/>
    <property type="match status" value="1"/>
</dbReference>
<keyword evidence="1" id="KW-0732">Signal</keyword>
<dbReference type="SUPFAM" id="SSF56935">
    <property type="entry name" value="Porins"/>
    <property type="match status" value="1"/>
</dbReference>
<evidence type="ECO:0000259" key="2">
    <source>
        <dbReference type="Pfam" id="PF13609"/>
    </source>
</evidence>
<dbReference type="eggNOG" id="COG3203">
    <property type="taxonomic scope" value="Bacteria"/>
</dbReference>
<name>A0A084IQB3_SALHC</name>
<keyword evidence="4" id="KW-1185">Reference proteome</keyword>
<gene>
    <name evidence="3" type="ORF">C41B8_02167</name>
</gene>
<evidence type="ECO:0000313" key="3">
    <source>
        <dbReference type="EMBL" id="KEZ78897.1"/>
    </source>
</evidence>
<evidence type="ECO:0000256" key="1">
    <source>
        <dbReference type="SAM" id="SignalP"/>
    </source>
</evidence>
<feature type="chain" id="PRO_5001776661" description="Porin domain-containing protein" evidence="1">
    <location>
        <begin position="30"/>
        <end position="386"/>
    </location>
</feature>
<comment type="caution">
    <text evidence="3">The sequence shown here is derived from an EMBL/GenBank/DDBJ whole genome shotgun (WGS) entry which is preliminary data.</text>
</comment>
<dbReference type="GO" id="GO:0015288">
    <property type="term" value="F:porin activity"/>
    <property type="evidence" value="ECO:0007669"/>
    <property type="project" value="InterPro"/>
</dbReference>
<reference evidence="3 4" key="1">
    <citation type="submission" date="2013-03" db="EMBL/GenBank/DDBJ databases">
        <title>Salinisphaera hydrothermalis C41B8 Genome Sequencing.</title>
        <authorList>
            <person name="Li C."/>
            <person name="Lai Q."/>
            <person name="Shao Z."/>
        </authorList>
    </citation>
    <scope>NUCLEOTIDE SEQUENCE [LARGE SCALE GENOMIC DNA]</scope>
    <source>
        <strain evidence="3 4">C41B8</strain>
    </source>
</reference>
<feature type="signal peptide" evidence="1">
    <location>
        <begin position="1"/>
        <end position="29"/>
    </location>
</feature>
<protein>
    <recommendedName>
        <fullName evidence="2">Porin domain-containing protein</fullName>
    </recommendedName>
</protein>
<dbReference type="InterPro" id="IPR033900">
    <property type="entry name" value="Gram_neg_porin_domain"/>
</dbReference>
<accession>A0A084IQB3</accession>
<dbReference type="Pfam" id="PF13609">
    <property type="entry name" value="Porin_4"/>
    <property type="match status" value="1"/>
</dbReference>
<sequence length="386" mass="41283">MTIKAHYAGLATGIVSMATVLGVAPAAHAFDFKLKGQVNRAVIASDNGKSTDAGLVDNHSSPSRFGFTGTQDVSPNLKVGFEYVMALATNTSSEYDVNGSQKGNAIENRQANVFFEGNYGKLTFGRTDGAANSTSKVDLSGLTDLGGGSVVDDYFGGLSFVDGAGNVGPSLKNGYSNFDALSRQNTVRYDTPSFAGATLSVSYDQGQAIEVAPRYKHKFANDVKVEAALDYVDSGNQDKTLNAAGNFANNSGPNRNSSFQEFGGSASMLLPSGLNFFAQYKRRNYSNTFYTDGASLDHAQSYSGGVGYIFGKNHVQAFFGQTDDLQSGNSQVRNYGVAYRYDLLKSVNMYASYHHLTGDNLVNRDGSSFKAKNMNVVFAGVRAKFF</sequence>
<evidence type="ECO:0000313" key="4">
    <source>
        <dbReference type="Proteomes" id="UP000028302"/>
    </source>
</evidence>
<dbReference type="AlphaFoldDB" id="A0A084IQB3"/>
<dbReference type="EMBL" id="APNK01000002">
    <property type="protein sequence ID" value="KEZ78897.1"/>
    <property type="molecule type" value="Genomic_DNA"/>
</dbReference>
<dbReference type="STRING" id="1304275.C41B8_02167"/>
<dbReference type="InterPro" id="IPR023614">
    <property type="entry name" value="Porin_dom_sf"/>
</dbReference>
<feature type="domain" description="Porin" evidence="2">
    <location>
        <begin position="20"/>
        <end position="360"/>
    </location>
</feature>
<organism evidence="3 4">
    <name type="scientific">Salinisphaera hydrothermalis (strain C41B8)</name>
    <dbReference type="NCBI Taxonomy" id="1304275"/>
    <lineage>
        <taxon>Bacteria</taxon>
        <taxon>Pseudomonadati</taxon>
        <taxon>Pseudomonadota</taxon>
        <taxon>Gammaproteobacteria</taxon>
        <taxon>Salinisphaerales</taxon>
        <taxon>Salinisphaeraceae</taxon>
        <taxon>Salinisphaera</taxon>
    </lineage>
</organism>
<dbReference type="Proteomes" id="UP000028302">
    <property type="component" value="Unassembled WGS sequence"/>
</dbReference>
<dbReference type="GO" id="GO:0016020">
    <property type="term" value="C:membrane"/>
    <property type="evidence" value="ECO:0007669"/>
    <property type="project" value="InterPro"/>
</dbReference>